<dbReference type="PRINTS" id="PR00838">
    <property type="entry name" value="V5ALLERGEN"/>
</dbReference>
<dbReference type="Gene3D" id="3.40.33.10">
    <property type="entry name" value="CAP"/>
    <property type="match status" value="1"/>
</dbReference>
<name>A0A5B9CT23_SCOSU</name>
<keyword evidence="3" id="KW-0732">Signal</keyword>
<evidence type="ECO:0000256" key="2">
    <source>
        <dbReference type="ARBA" id="ARBA00032745"/>
    </source>
</evidence>
<dbReference type="InterPro" id="IPR014044">
    <property type="entry name" value="CAP_dom"/>
</dbReference>
<dbReference type="PANTHER" id="PTHR10334">
    <property type="entry name" value="CYSTEINE-RICH SECRETORY PROTEIN-RELATED"/>
    <property type="match status" value="1"/>
</dbReference>
<dbReference type="PROSITE" id="PS01010">
    <property type="entry name" value="CRISP_2"/>
    <property type="match status" value="1"/>
</dbReference>
<dbReference type="AlphaFoldDB" id="A0A5B9CT23"/>
<evidence type="ECO:0000256" key="1">
    <source>
        <dbReference type="ARBA" id="ARBA00009169"/>
    </source>
</evidence>
<evidence type="ECO:0000256" key="3">
    <source>
        <dbReference type="SAM" id="SignalP"/>
    </source>
</evidence>
<sequence>MGSFTIHSLPLSPLLQLLLLVFLSSSVLSCKYSRFSPQHTMCKQPSPTCAIKVRGLTQQEKNFVLHAHNDFRRKVANGSETRLRQPPASNMMMLKWDEELAQLAQKHAENCKFEHDCPKCREVDRFPVGQNIYMRSSSREDDKVTWDTILDGWYDEVALFPPRTVDSFAVVPGTLHYAQMVWAETTQVGCGFTHFKDKLWRKLFVCNYGPTGNWLEEPVYYRGKPCSQCDPGFKCSSKYPGLCA</sequence>
<dbReference type="CDD" id="cd05380">
    <property type="entry name" value="CAP_euk"/>
    <property type="match status" value="1"/>
</dbReference>
<dbReference type="GO" id="GO:0005576">
    <property type="term" value="C:extracellular region"/>
    <property type="evidence" value="ECO:0007669"/>
    <property type="project" value="InterPro"/>
</dbReference>
<accession>A0A5B9CT23</accession>
<comment type="similarity">
    <text evidence="1">Belongs to the CRISP family. Venom allergen 5-like subfamily.</text>
</comment>
<dbReference type="Pfam" id="PF00188">
    <property type="entry name" value="CAP"/>
    <property type="match status" value="1"/>
</dbReference>
<reference evidence="5" key="1">
    <citation type="submission" date="2019-01" db="EMBL/GenBank/DDBJ databases">
        <authorList>
            <person name="Lan X.-Q."/>
            <person name="Zhao F."/>
        </authorList>
    </citation>
    <scope>NUCLEOTIDE SEQUENCE</scope>
</reference>
<dbReference type="InterPro" id="IPR035940">
    <property type="entry name" value="CAP_sf"/>
</dbReference>
<dbReference type="InterPro" id="IPR018244">
    <property type="entry name" value="Allrgn_V5/Tpx1_CS"/>
</dbReference>
<evidence type="ECO:0000259" key="4">
    <source>
        <dbReference type="SMART" id="SM00198"/>
    </source>
</evidence>
<feature type="chain" id="PRO_5023134737" description="Cysteine-rich venom protein" evidence="3">
    <location>
        <begin position="30"/>
        <end position="244"/>
    </location>
</feature>
<dbReference type="PRINTS" id="PR00837">
    <property type="entry name" value="V5TPXLIKE"/>
</dbReference>
<protein>
    <recommendedName>
        <fullName evidence="2">Cysteine-rich venom protein</fullName>
    </recommendedName>
</protein>
<evidence type="ECO:0000313" key="5">
    <source>
        <dbReference type="EMBL" id="QEE04219.1"/>
    </source>
</evidence>
<feature type="signal peptide" evidence="3">
    <location>
        <begin position="1"/>
        <end position="29"/>
    </location>
</feature>
<dbReference type="EMBL" id="MK440602">
    <property type="protein sequence ID" value="QEE04219.1"/>
    <property type="molecule type" value="mRNA"/>
</dbReference>
<organism evidence="5">
    <name type="scientific">Scolopendra subspinipes</name>
    <name type="common">Vietnamese centipede</name>
    <dbReference type="NCBI Taxonomy" id="55038"/>
    <lineage>
        <taxon>Eukaryota</taxon>
        <taxon>Metazoa</taxon>
        <taxon>Ecdysozoa</taxon>
        <taxon>Arthropoda</taxon>
        <taxon>Myriapoda</taxon>
        <taxon>Chilopoda</taxon>
        <taxon>Pleurostigmophora</taxon>
        <taxon>Scolopendromorpha</taxon>
        <taxon>Scolopendridae</taxon>
        <taxon>Scolopendra</taxon>
    </lineage>
</organism>
<feature type="domain" description="SCP" evidence="4">
    <location>
        <begin position="59"/>
        <end position="216"/>
    </location>
</feature>
<dbReference type="SUPFAM" id="SSF55797">
    <property type="entry name" value="PR-1-like"/>
    <property type="match status" value="1"/>
</dbReference>
<dbReference type="SMART" id="SM00198">
    <property type="entry name" value="SCP"/>
    <property type="match status" value="1"/>
</dbReference>
<dbReference type="InterPro" id="IPR002413">
    <property type="entry name" value="V5_allergen-like"/>
</dbReference>
<proteinExistence type="evidence at transcript level"/>
<dbReference type="InterPro" id="IPR001283">
    <property type="entry name" value="CRISP-related"/>
</dbReference>